<dbReference type="OrthoDB" id="2636122at2"/>
<name>A0A429X3I5_SIMTE</name>
<accession>A0A429X3I5</accession>
<dbReference type="InterPro" id="IPR025003">
    <property type="entry name" value="DUF3973"/>
</dbReference>
<dbReference type="EMBL" id="BORJ01000001">
    <property type="protein sequence ID" value="GIN95008.1"/>
    <property type="molecule type" value="Genomic_DNA"/>
</dbReference>
<protein>
    <submittedName>
        <fullName evidence="3">DUF3973 domain-containing protein</fullName>
    </submittedName>
</protein>
<proteinExistence type="predicted"/>
<evidence type="ECO:0000313" key="5">
    <source>
        <dbReference type="Proteomes" id="UP000680670"/>
    </source>
</evidence>
<reference evidence="2 5" key="2">
    <citation type="submission" date="2021-03" db="EMBL/GenBank/DDBJ databases">
        <title>Antimicrobial resistance genes in bacteria isolated from Japanese honey, and their potential for conferring macrolide and lincosamide resistance in the American foulbrood pathogen Paenibacillus larvae.</title>
        <authorList>
            <person name="Okamoto M."/>
            <person name="Kumagai M."/>
            <person name="Kanamori H."/>
            <person name="Takamatsu D."/>
        </authorList>
    </citation>
    <scope>NUCLEOTIDE SEQUENCE [LARGE SCALE GENOMIC DNA]</scope>
    <source>
        <strain evidence="2 5">J6TS1</strain>
    </source>
</reference>
<feature type="domain" description="DUF3973" evidence="1">
    <location>
        <begin position="1"/>
        <end position="40"/>
    </location>
</feature>
<evidence type="ECO:0000313" key="2">
    <source>
        <dbReference type="EMBL" id="GIN95008.1"/>
    </source>
</evidence>
<organism evidence="3 4">
    <name type="scientific">Siminovitchia terrae</name>
    <name type="common">Bacillus terrae</name>
    <dbReference type="NCBI Taxonomy" id="1914933"/>
    <lineage>
        <taxon>Bacteria</taxon>
        <taxon>Bacillati</taxon>
        <taxon>Bacillota</taxon>
        <taxon>Bacilli</taxon>
        <taxon>Bacillales</taxon>
        <taxon>Bacillaceae</taxon>
        <taxon>Siminovitchia</taxon>
    </lineage>
</organism>
<reference evidence="3 4" key="1">
    <citation type="submission" date="2018-12" db="EMBL/GenBank/DDBJ databases">
        <authorList>
            <person name="Sun L."/>
            <person name="Chen Z."/>
        </authorList>
    </citation>
    <scope>NUCLEOTIDE SEQUENCE [LARGE SCALE GENOMIC DNA]</scope>
    <source>
        <strain evidence="3 4">LMG 29736</strain>
    </source>
</reference>
<dbReference type="AlphaFoldDB" id="A0A429X3I5"/>
<comment type="caution">
    <text evidence="3">The sequence shown here is derived from an EMBL/GenBank/DDBJ whole genome shotgun (WGS) entry which is preliminary data.</text>
</comment>
<sequence length="74" mass="8748">MFYCIVCSKPHDEMIVESKVFEKGFYIDPFWGEKMHLGMCGKDNNMEIIKDKITQNTIQESFPELEKLETRLNV</sequence>
<dbReference type="Proteomes" id="UP000680670">
    <property type="component" value="Unassembled WGS sequence"/>
</dbReference>
<dbReference type="Proteomes" id="UP000287296">
    <property type="component" value="Unassembled WGS sequence"/>
</dbReference>
<keyword evidence="5" id="KW-1185">Reference proteome</keyword>
<evidence type="ECO:0000313" key="4">
    <source>
        <dbReference type="Proteomes" id="UP000287296"/>
    </source>
</evidence>
<gene>
    <name evidence="3" type="ORF">D5F11_020140</name>
    <name evidence="2" type="ORF">J6TS1_08780</name>
</gene>
<dbReference type="RefSeq" id="WP_120119635.1">
    <property type="nucleotide sequence ID" value="NZ_BORI01000006.1"/>
</dbReference>
<dbReference type="Pfam" id="PF13119">
    <property type="entry name" value="DUF3973"/>
    <property type="match status" value="1"/>
</dbReference>
<evidence type="ECO:0000259" key="1">
    <source>
        <dbReference type="Pfam" id="PF13119"/>
    </source>
</evidence>
<dbReference type="EMBL" id="QYTW02000026">
    <property type="protein sequence ID" value="RST57939.1"/>
    <property type="molecule type" value="Genomic_DNA"/>
</dbReference>
<evidence type="ECO:0000313" key="3">
    <source>
        <dbReference type="EMBL" id="RST57939.1"/>
    </source>
</evidence>